<dbReference type="STRING" id="1137138.A0A067P0E6"/>
<keyword evidence="6" id="KW-0812">Transmembrane</keyword>
<dbReference type="PRINTS" id="PR00463">
    <property type="entry name" value="EP450I"/>
</dbReference>
<evidence type="ECO:0000256" key="7">
    <source>
        <dbReference type="ARBA" id="ARBA00022723"/>
    </source>
</evidence>
<dbReference type="InterPro" id="IPR002401">
    <property type="entry name" value="Cyt_P450_E_grp-I"/>
</dbReference>
<dbReference type="Pfam" id="PF00067">
    <property type="entry name" value="p450"/>
    <property type="match status" value="1"/>
</dbReference>
<gene>
    <name evidence="14" type="ORF">PLEOSDRAFT_1064597</name>
</gene>
<evidence type="ECO:0000256" key="8">
    <source>
        <dbReference type="ARBA" id="ARBA00022989"/>
    </source>
</evidence>
<evidence type="ECO:0000256" key="3">
    <source>
        <dbReference type="ARBA" id="ARBA00004721"/>
    </source>
</evidence>
<dbReference type="PANTHER" id="PTHR24305">
    <property type="entry name" value="CYTOCHROME P450"/>
    <property type="match status" value="1"/>
</dbReference>
<dbReference type="InterPro" id="IPR001128">
    <property type="entry name" value="Cyt_P450"/>
</dbReference>
<sequence length="525" mass="59305">MISAILFTISHNLFFAVATAISSCLVVRAIYNLFYSPLSVIPGPWYAAVSDLWITYHVLRLEQCKTIQALFEQYGPVVRIGPNKVVFRDISTMRSVYSIHKFDKSGYYKSLLTNENDHAMTTLGHAEHSMRRKAYAPHYTPANLARFQTEMQEATLELVNTLEGIKGKSPLECLSTFRHFMVDLVVMNSYGYHLGALRRWATGAEDLLCNAISDFPKRGILRSAVSTWAWDMVCRIPNRRWRMMCNSDKIMAEFVSQRVYDMRAQVNSGRLAESERPPMLQRLLQHKYASTNQLMPDLDIISECMGHLIAGSDTTSTSLSYFFWEVSRRSDVMKRLRAEIDEVMQDAKVIPDISVLQSLPYLNAFIKEGKFHAGLRLYGAAPSLLERVVPASTTKNGSVSEAFDLLGFALPAGTIVSTQAWSMHRDDSIFPSPDTFLPERWLESNTSSEELALMSQHMMPFGTGTRVCGGQNLAQIVMRMVVAAVVRNFDIVAPSETNERTMEMKDSFVIFPASMECKLAFIPRN</sequence>
<evidence type="ECO:0008006" key="16">
    <source>
        <dbReference type="Google" id="ProtNLM"/>
    </source>
</evidence>
<comment type="pathway">
    <text evidence="3">Secondary metabolite biosynthesis; terpenoid biosynthesis.</text>
</comment>
<dbReference type="Gene3D" id="1.10.630.10">
    <property type="entry name" value="Cytochrome P450"/>
    <property type="match status" value="1"/>
</dbReference>
<dbReference type="EMBL" id="KL198007">
    <property type="protein sequence ID" value="KDQ29852.1"/>
    <property type="molecule type" value="Genomic_DNA"/>
</dbReference>
<dbReference type="InParanoid" id="A0A067P0E6"/>
<dbReference type="Proteomes" id="UP000027073">
    <property type="component" value="Unassembled WGS sequence"/>
</dbReference>
<evidence type="ECO:0000313" key="14">
    <source>
        <dbReference type="EMBL" id="KDQ29852.1"/>
    </source>
</evidence>
<proteinExistence type="inferred from homology"/>
<protein>
    <recommendedName>
        <fullName evidence="16">Cytochrome P450</fullName>
    </recommendedName>
</protein>
<evidence type="ECO:0000256" key="6">
    <source>
        <dbReference type="ARBA" id="ARBA00022692"/>
    </source>
</evidence>
<evidence type="ECO:0000256" key="12">
    <source>
        <dbReference type="ARBA" id="ARBA00023136"/>
    </source>
</evidence>
<keyword evidence="11" id="KW-0503">Monooxygenase</keyword>
<keyword evidence="9" id="KW-0560">Oxidoreductase</keyword>
<dbReference type="GO" id="GO:0020037">
    <property type="term" value="F:heme binding"/>
    <property type="evidence" value="ECO:0007669"/>
    <property type="project" value="InterPro"/>
</dbReference>
<dbReference type="PANTHER" id="PTHR24305:SF166">
    <property type="entry name" value="CYTOCHROME P450 12A4, MITOCHONDRIAL-RELATED"/>
    <property type="match status" value="1"/>
</dbReference>
<dbReference type="GO" id="GO:0004497">
    <property type="term" value="F:monooxygenase activity"/>
    <property type="evidence" value="ECO:0007669"/>
    <property type="project" value="UniProtKB-KW"/>
</dbReference>
<dbReference type="GO" id="GO:0005506">
    <property type="term" value="F:iron ion binding"/>
    <property type="evidence" value="ECO:0007669"/>
    <property type="project" value="InterPro"/>
</dbReference>
<evidence type="ECO:0000256" key="9">
    <source>
        <dbReference type="ARBA" id="ARBA00023002"/>
    </source>
</evidence>
<evidence type="ECO:0000256" key="4">
    <source>
        <dbReference type="ARBA" id="ARBA00010617"/>
    </source>
</evidence>
<evidence type="ECO:0000256" key="5">
    <source>
        <dbReference type="ARBA" id="ARBA00022617"/>
    </source>
</evidence>
<dbReference type="HOGENOM" id="CLU_001570_14_2_1"/>
<feature type="binding site" description="axial binding residue" evidence="13">
    <location>
        <position position="468"/>
    </location>
    <ligand>
        <name>heme</name>
        <dbReference type="ChEBI" id="CHEBI:30413"/>
    </ligand>
    <ligandPart>
        <name>Fe</name>
        <dbReference type="ChEBI" id="CHEBI:18248"/>
    </ligandPart>
</feature>
<keyword evidence="5 13" id="KW-0349">Heme</keyword>
<evidence type="ECO:0000256" key="2">
    <source>
        <dbReference type="ARBA" id="ARBA00004370"/>
    </source>
</evidence>
<dbReference type="InterPro" id="IPR050121">
    <property type="entry name" value="Cytochrome_P450_monoxygenase"/>
</dbReference>
<dbReference type="OrthoDB" id="3945418at2759"/>
<name>A0A067P0E6_PLEO1</name>
<dbReference type="SUPFAM" id="SSF48264">
    <property type="entry name" value="Cytochrome P450"/>
    <property type="match status" value="1"/>
</dbReference>
<evidence type="ECO:0000256" key="11">
    <source>
        <dbReference type="ARBA" id="ARBA00023033"/>
    </source>
</evidence>
<keyword evidence="12" id="KW-0472">Membrane</keyword>
<dbReference type="AlphaFoldDB" id="A0A067P0E6"/>
<dbReference type="GO" id="GO:0016020">
    <property type="term" value="C:membrane"/>
    <property type="evidence" value="ECO:0007669"/>
    <property type="project" value="UniProtKB-SubCell"/>
</dbReference>
<comment type="similarity">
    <text evidence="4">Belongs to the cytochrome P450 family.</text>
</comment>
<dbReference type="VEuPathDB" id="FungiDB:PLEOSDRAFT_1064597"/>
<dbReference type="GO" id="GO:0016705">
    <property type="term" value="F:oxidoreductase activity, acting on paired donors, with incorporation or reduction of molecular oxygen"/>
    <property type="evidence" value="ECO:0007669"/>
    <property type="project" value="InterPro"/>
</dbReference>
<dbReference type="InterPro" id="IPR036396">
    <property type="entry name" value="Cyt_P450_sf"/>
</dbReference>
<keyword evidence="7 13" id="KW-0479">Metal-binding</keyword>
<dbReference type="PRINTS" id="PR00385">
    <property type="entry name" value="P450"/>
</dbReference>
<organism evidence="14 15">
    <name type="scientific">Pleurotus ostreatus (strain PC15)</name>
    <name type="common">Oyster mushroom</name>
    <dbReference type="NCBI Taxonomy" id="1137138"/>
    <lineage>
        <taxon>Eukaryota</taxon>
        <taxon>Fungi</taxon>
        <taxon>Dikarya</taxon>
        <taxon>Basidiomycota</taxon>
        <taxon>Agaricomycotina</taxon>
        <taxon>Agaricomycetes</taxon>
        <taxon>Agaricomycetidae</taxon>
        <taxon>Agaricales</taxon>
        <taxon>Pleurotineae</taxon>
        <taxon>Pleurotaceae</taxon>
        <taxon>Pleurotus</taxon>
    </lineage>
</organism>
<accession>A0A067P0E6</accession>
<comment type="cofactor">
    <cofactor evidence="1 13">
        <name>heme</name>
        <dbReference type="ChEBI" id="CHEBI:30413"/>
    </cofactor>
</comment>
<evidence type="ECO:0000256" key="13">
    <source>
        <dbReference type="PIRSR" id="PIRSR602401-1"/>
    </source>
</evidence>
<keyword evidence="10 13" id="KW-0408">Iron</keyword>
<reference evidence="15" key="1">
    <citation type="journal article" date="2014" name="Proc. Natl. Acad. Sci. U.S.A.">
        <title>Extensive sampling of basidiomycete genomes demonstrates inadequacy of the white-rot/brown-rot paradigm for wood decay fungi.</title>
        <authorList>
            <person name="Riley R."/>
            <person name="Salamov A.A."/>
            <person name="Brown D.W."/>
            <person name="Nagy L.G."/>
            <person name="Floudas D."/>
            <person name="Held B.W."/>
            <person name="Levasseur A."/>
            <person name="Lombard V."/>
            <person name="Morin E."/>
            <person name="Otillar R."/>
            <person name="Lindquist E.A."/>
            <person name="Sun H."/>
            <person name="LaButti K.M."/>
            <person name="Schmutz J."/>
            <person name="Jabbour D."/>
            <person name="Luo H."/>
            <person name="Baker S.E."/>
            <person name="Pisabarro A.G."/>
            <person name="Walton J.D."/>
            <person name="Blanchette R.A."/>
            <person name="Henrissat B."/>
            <person name="Martin F."/>
            <person name="Cullen D."/>
            <person name="Hibbett D.S."/>
            <person name="Grigoriev I.V."/>
        </authorList>
    </citation>
    <scope>NUCLEOTIDE SEQUENCE [LARGE SCALE GENOMIC DNA]</scope>
    <source>
        <strain evidence="15">PC15</strain>
    </source>
</reference>
<evidence type="ECO:0000313" key="15">
    <source>
        <dbReference type="Proteomes" id="UP000027073"/>
    </source>
</evidence>
<comment type="subcellular location">
    <subcellularLocation>
        <location evidence="2">Membrane</location>
    </subcellularLocation>
</comment>
<evidence type="ECO:0000256" key="1">
    <source>
        <dbReference type="ARBA" id="ARBA00001971"/>
    </source>
</evidence>
<keyword evidence="8" id="KW-1133">Transmembrane helix</keyword>
<evidence type="ECO:0000256" key="10">
    <source>
        <dbReference type="ARBA" id="ARBA00023004"/>
    </source>
</evidence>